<sequence>MAQYPQDEMLRSMTGAMNDHQTGGFQGLSSSFQLDQDFVKIQSTFAHGITSLQKYCQDLVRHYNETNDTKWLELRRSLLQQQINRFQSLILYSELCKNGLLRDLEQQQLEAPPAPHSTHMVPNFKRPIQAHHQGPAPTTARSCATRSGRLAQPAPRDEFFYERITCFREGQDQVHFVLENASHPFGSPRFWEYAHDMKGILWYYGQGSRATKTGYNIRATRQNLEVLEKAHAYLVGYKDEVDRYGPGLETVRDNKLGLQVRYHGSDGWVFATGGIFFRAVDYEGNELITCPINNMSISSADLTGADLVFAIEESTLKALYSLCQKLASEI</sequence>
<reference evidence="1 2" key="1">
    <citation type="journal article" date="2022" name="New Phytol.">
        <title>Ecological generalism drives hyperdiversity of secondary metabolite gene clusters in xylarialean endophytes.</title>
        <authorList>
            <person name="Franco M.E.E."/>
            <person name="Wisecaver J.H."/>
            <person name="Arnold A.E."/>
            <person name="Ju Y.M."/>
            <person name="Slot J.C."/>
            <person name="Ahrendt S."/>
            <person name="Moore L.P."/>
            <person name="Eastman K.E."/>
            <person name="Scott K."/>
            <person name="Konkel Z."/>
            <person name="Mondo S.J."/>
            <person name="Kuo A."/>
            <person name="Hayes R.D."/>
            <person name="Haridas S."/>
            <person name="Andreopoulos B."/>
            <person name="Riley R."/>
            <person name="LaButti K."/>
            <person name="Pangilinan J."/>
            <person name="Lipzen A."/>
            <person name="Amirebrahimi M."/>
            <person name="Yan J."/>
            <person name="Adam C."/>
            <person name="Keymanesh K."/>
            <person name="Ng V."/>
            <person name="Louie K."/>
            <person name="Northen T."/>
            <person name="Drula E."/>
            <person name="Henrissat B."/>
            <person name="Hsieh H.M."/>
            <person name="Youens-Clark K."/>
            <person name="Lutzoni F."/>
            <person name="Miadlikowska J."/>
            <person name="Eastwood D.C."/>
            <person name="Hamelin R.C."/>
            <person name="Grigoriev I.V."/>
            <person name="U'Ren J.M."/>
        </authorList>
    </citation>
    <scope>NUCLEOTIDE SEQUENCE [LARGE SCALE GENOMIC DNA]</scope>
    <source>
        <strain evidence="1 2">CBS 119005</strain>
    </source>
</reference>
<protein>
    <submittedName>
        <fullName evidence="1">Uncharacterized protein</fullName>
    </submittedName>
</protein>
<name>A0ACB9YN28_9PEZI</name>
<keyword evidence="2" id="KW-1185">Reference proteome</keyword>
<organism evidence="1 2">
    <name type="scientific">Hypoxylon rubiginosum</name>
    <dbReference type="NCBI Taxonomy" id="110542"/>
    <lineage>
        <taxon>Eukaryota</taxon>
        <taxon>Fungi</taxon>
        <taxon>Dikarya</taxon>
        <taxon>Ascomycota</taxon>
        <taxon>Pezizomycotina</taxon>
        <taxon>Sordariomycetes</taxon>
        <taxon>Xylariomycetidae</taxon>
        <taxon>Xylariales</taxon>
        <taxon>Hypoxylaceae</taxon>
        <taxon>Hypoxylon</taxon>
    </lineage>
</organism>
<proteinExistence type="predicted"/>
<dbReference type="EMBL" id="MU393580">
    <property type="protein sequence ID" value="KAI4860612.1"/>
    <property type="molecule type" value="Genomic_DNA"/>
</dbReference>
<comment type="caution">
    <text evidence="1">The sequence shown here is derived from an EMBL/GenBank/DDBJ whole genome shotgun (WGS) entry which is preliminary data.</text>
</comment>
<evidence type="ECO:0000313" key="1">
    <source>
        <dbReference type="EMBL" id="KAI4860612.1"/>
    </source>
</evidence>
<gene>
    <name evidence="1" type="ORF">F4820DRAFT_452758</name>
</gene>
<accession>A0ACB9YN28</accession>
<dbReference type="Proteomes" id="UP001497700">
    <property type="component" value="Unassembled WGS sequence"/>
</dbReference>
<evidence type="ECO:0000313" key="2">
    <source>
        <dbReference type="Proteomes" id="UP001497700"/>
    </source>
</evidence>